<organism evidence="2 3">
    <name type="scientific">Streptomyces plicatus</name>
    <dbReference type="NCBI Taxonomy" id="1922"/>
    <lineage>
        <taxon>Bacteria</taxon>
        <taxon>Bacillati</taxon>
        <taxon>Actinomycetota</taxon>
        <taxon>Actinomycetes</taxon>
        <taxon>Kitasatosporales</taxon>
        <taxon>Streptomycetaceae</taxon>
        <taxon>Streptomyces</taxon>
        <taxon>Streptomyces rochei group</taxon>
    </lineage>
</organism>
<feature type="region of interest" description="Disordered" evidence="1">
    <location>
        <begin position="64"/>
        <end position="90"/>
    </location>
</feature>
<dbReference type="NCBIfam" id="NF041205">
    <property type="entry name" value="VdcD"/>
    <property type="match status" value="1"/>
</dbReference>
<dbReference type="InterPro" id="IPR047707">
    <property type="entry name" value="VdcD-like"/>
</dbReference>
<protein>
    <submittedName>
        <fullName evidence="2">Non-oxidative hydroxyarylic acid decarboxylases subunit D</fullName>
    </submittedName>
</protein>
<dbReference type="Pfam" id="PF26358">
    <property type="entry name" value="EcdD_BsdD_detox"/>
    <property type="match status" value="1"/>
</dbReference>
<dbReference type="Proteomes" id="UP001596321">
    <property type="component" value="Unassembled WGS sequence"/>
</dbReference>
<dbReference type="EMBL" id="JBHSUW010000001">
    <property type="protein sequence ID" value="MFC6500120.1"/>
    <property type="molecule type" value="Genomic_DNA"/>
</dbReference>
<name>A0ABW1XPV0_STRPL</name>
<feature type="compositionally biased region" description="Low complexity" evidence="1">
    <location>
        <begin position="76"/>
        <end position="90"/>
    </location>
</feature>
<sequence length="90" mass="9972">MTDHRPRCPRCAHGSVRTLYSSPVPGVWDVLQCGRCLYTWRTSEPARRTCRDAYPEAFRLSPEDMANAAEVPTVPPLRTTGTTGTPGQPN</sequence>
<comment type="caution">
    <text evidence="2">The sequence shown here is derived from an EMBL/GenBank/DDBJ whole genome shotgun (WGS) entry which is preliminary data.</text>
</comment>
<accession>A0ABW1XPV0</accession>
<evidence type="ECO:0000313" key="2">
    <source>
        <dbReference type="EMBL" id="MFC6500120.1"/>
    </source>
</evidence>
<proteinExistence type="predicted"/>
<reference evidence="3" key="1">
    <citation type="journal article" date="2019" name="Int. J. Syst. Evol. Microbiol.">
        <title>The Global Catalogue of Microorganisms (GCM) 10K type strain sequencing project: providing services to taxonomists for standard genome sequencing and annotation.</title>
        <authorList>
            <consortium name="The Broad Institute Genomics Platform"/>
            <consortium name="The Broad Institute Genome Sequencing Center for Infectious Disease"/>
            <person name="Wu L."/>
            <person name="Ma J."/>
        </authorList>
    </citation>
    <scope>NUCLEOTIDE SEQUENCE [LARGE SCALE GENOMIC DNA]</scope>
    <source>
        <strain evidence="3">JCM 4504</strain>
    </source>
</reference>
<gene>
    <name evidence="2" type="ORF">ACFQFF_00195</name>
</gene>
<evidence type="ECO:0000256" key="1">
    <source>
        <dbReference type="SAM" id="MobiDB-lite"/>
    </source>
</evidence>
<dbReference type="RefSeq" id="WP_062134536.1">
    <property type="nucleotide sequence ID" value="NZ_BMUJ01000037.1"/>
</dbReference>
<keyword evidence="3" id="KW-1185">Reference proteome</keyword>
<evidence type="ECO:0000313" key="3">
    <source>
        <dbReference type="Proteomes" id="UP001596321"/>
    </source>
</evidence>